<dbReference type="Proteomes" id="UP000023152">
    <property type="component" value="Unassembled WGS sequence"/>
</dbReference>
<comment type="caution">
    <text evidence="2">The sequence shown here is derived from an EMBL/GenBank/DDBJ whole genome shotgun (WGS) entry which is preliminary data.</text>
</comment>
<dbReference type="SUPFAM" id="SSF54928">
    <property type="entry name" value="RNA-binding domain, RBD"/>
    <property type="match status" value="1"/>
</dbReference>
<name>X6M9R9_RETFI</name>
<reference evidence="2 3" key="1">
    <citation type="journal article" date="2013" name="Curr. Biol.">
        <title>The Genome of the Foraminiferan Reticulomyxa filosa.</title>
        <authorList>
            <person name="Glockner G."/>
            <person name="Hulsmann N."/>
            <person name="Schleicher M."/>
            <person name="Noegel A.A."/>
            <person name="Eichinger L."/>
            <person name="Gallinger C."/>
            <person name="Pawlowski J."/>
            <person name="Sierra R."/>
            <person name="Euteneuer U."/>
            <person name="Pillet L."/>
            <person name="Moustafa A."/>
            <person name="Platzer M."/>
            <person name="Groth M."/>
            <person name="Szafranski K."/>
            <person name="Schliwa M."/>
        </authorList>
    </citation>
    <scope>NUCLEOTIDE SEQUENCE [LARGE SCALE GENOMIC DNA]</scope>
</reference>
<dbReference type="GO" id="GO:0003676">
    <property type="term" value="F:nucleic acid binding"/>
    <property type="evidence" value="ECO:0007669"/>
    <property type="project" value="InterPro"/>
</dbReference>
<feature type="region of interest" description="Disordered" evidence="1">
    <location>
        <begin position="301"/>
        <end position="341"/>
    </location>
</feature>
<accession>X6M9R9</accession>
<protein>
    <recommendedName>
        <fullName evidence="4">RRM domain-containing protein</fullName>
    </recommendedName>
</protein>
<evidence type="ECO:0000256" key="1">
    <source>
        <dbReference type="SAM" id="MobiDB-lite"/>
    </source>
</evidence>
<evidence type="ECO:0000313" key="3">
    <source>
        <dbReference type="Proteomes" id="UP000023152"/>
    </source>
</evidence>
<dbReference type="Gene3D" id="3.30.70.330">
    <property type="match status" value="1"/>
</dbReference>
<sequence length="341" mass="40129">MGSKVRNKTKWVLLQNLPWNVSNKDIESLFANIETPHIIHIFVDSQGYPNWYESNSCGWNVTFVFTEYSDAAVKFSSHFVASQVIDTLNGKCKIGAKEIALCWVDRRRYSLFEESQFKNDYTPLSVDVNESTFNQVRSKLLRNFRQKRKTFNANTNSKDKLIQITHMTSNKDVTAQMDKSLKKLHFDRQKENHNLFWGEKKKKQLEKAKRLMVDTRMLTMLQRGKTLEQARPKTPGEIKATTREKPRIWHELGISKGKFDKLKETENWQTGKSVISHMIAKKKTIKIKDYWKDTPKFNRKRQNTKFYIRKDRGKPSSSSDTKKKFRLQRGVFANKKPQKSH</sequence>
<organism evidence="2 3">
    <name type="scientific">Reticulomyxa filosa</name>
    <dbReference type="NCBI Taxonomy" id="46433"/>
    <lineage>
        <taxon>Eukaryota</taxon>
        <taxon>Sar</taxon>
        <taxon>Rhizaria</taxon>
        <taxon>Retaria</taxon>
        <taxon>Foraminifera</taxon>
        <taxon>Monothalamids</taxon>
        <taxon>Reticulomyxidae</taxon>
        <taxon>Reticulomyxa</taxon>
    </lineage>
</organism>
<dbReference type="InterPro" id="IPR035979">
    <property type="entry name" value="RBD_domain_sf"/>
</dbReference>
<dbReference type="EMBL" id="ASPP01023582">
    <property type="protein sequence ID" value="ETO10227.1"/>
    <property type="molecule type" value="Genomic_DNA"/>
</dbReference>
<dbReference type="InterPro" id="IPR012677">
    <property type="entry name" value="Nucleotide-bd_a/b_plait_sf"/>
</dbReference>
<gene>
    <name evidence="2" type="ORF">RFI_27145</name>
</gene>
<proteinExistence type="predicted"/>
<keyword evidence="3" id="KW-1185">Reference proteome</keyword>
<evidence type="ECO:0008006" key="4">
    <source>
        <dbReference type="Google" id="ProtNLM"/>
    </source>
</evidence>
<evidence type="ECO:0000313" key="2">
    <source>
        <dbReference type="EMBL" id="ETO10227.1"/>
    </source>
</evidence>
<dbReference type="AlphaFoldDB" id="X6M9R9"/>